<accession>A0A5B7FX63</accession>
<sequence length="77" mass="8370">MSRFLVQPVTANTSSAMVPPLLTATSVTAMSYLHKGKHHADQPHHMQTLNEPHLDLHITAHLVPVVRLIGPATVCTT</sequence>
<proteinExistence type="predicted"/>
<reference evidence="1 2" key="1">
    <citation type="submission" date="2019-05" db="EMBL/GenBank/DDBJ databases">
        <title>Another draft genome of Portunus trituberculatus and its Hox gene families provides insights of decapod evolution.</title>
        <authorList>
            <person name="Jeong J.-H."/>
            <person name="Song I."/>
            <person name="Kim S."/>
            <person name="Choi T."/>
            <person name="Kim D."/>
            <person name="Ryu S."/>
            <person name="Kim W."/>
        </authorList>
    </citation>
    <scope>NUCLEOTIDE SEQUENCE [LARGE SCALE GENOMIC DNA]</scope>
    <source>
        <tissue evidence="1">Muscle</tissue>
    </source>
</reference>
<gene>
    <name evidence="1" type="ORF">E2C01_043380</name>
</gene>
<dbReference type="EMBL" id="VSRR010008960">
    <property type="protein sequence ID" value="MPC49573.1"/>
    <property type="molecule type" value="Genomic_DNA"/>
</dbReference>
<comment type="caution">
    <text evidence="1">The sequence shown here is derived from an EMBL/GenBank/DDBJ whole genome shotgun (WGS) entry which is preliminary data.</text>
</comment>
<protein>
    <submittedName>
        <fullName evidence="1">Uncharacterized protein</fullName>
    </submittedName>
</protein>
<keyword evidence="2" id="KW-1185">Reference proteome</keyword>
<evidence type="ECO:0000313" key="1">
    <source>
        <dbReference type="EMBL" id="MPC49573.1"/>
    </source>
</evidence>
<name>A0A5B7FX63_PORTR</name>
<dbReference type="Proteomes" id="UP000324222">
    <property type="component" value="Unassembled WGS sequence"/>
</dbReference>
<dbReference type="AlphaFoldDB" id="A0A5B7FX63"/>
<evidence type="ECO:0000313" key="2">
    <source>
        <dbReference type="Proteomes" id="UP000324222"/>
    </source>
</evidence>
<organism evidence="1 2">
    <name type="scientific">Portunus trituberculatus</name>
    <name type="common">Swimming crab</name>
    <name type="synonym">Neptunus trituberculatus</name>
    <dbReference type="NCBI Taxonomy" id="210409"/>
    <lineage>
        <taxon>Eukaryota</taxon>
        <taxon>Metazoa</taxon>
        <taxon>Ecdysozoa</taxon>
        <taxon>Arthropoda</taxon>
        <taxon>Crustacea</taxon>
        <taxon>Multicrustacea</taxon>
        <taxon>Malacostraca</taxon>
        <taxon>Eumalacostraca</taxon>
        <taxon>Eucarida</taxon>
        <taxon>Decapoda</taxon>
        <taxon>Pleocyemata</taxon>
        <taxon>Brachyura</taxon>
        <taxon>Eubrachyura</taxon>
        <taxon>Portunoidea</taxon>
        <taxon>Portunidae</taxon>
        <taxon>Portuninae</taxon>
        <taxon>Portunus</taxon>
    </lineage>
</organism>